<protein>
    <submittedName>
        <fullName evidence="7">PI3K/PI4K domain-containing protein</fullName>
    </submittedName>
</protein>
<organism evidence="7">
    <name type="scientific">Echinostoma caproni</name>
    <dbReference type="NCBI Taxonomy" id="27848"/>
    <lineage>
        <taxon>Eukaryota</taxon>
        <taxon>Metazoa</taxon>
        <taxon>Spiralia</taxon>
        <taxon>Lophotrochozoa</taxon>
        <taxon>Platyhelminthes</taxon>
        <taxon>Trematoda</taxon>
        <taxon>Digenea</taxon>
        <taxon>Plagiorchiida</taxon>
        <taxon>Echinostomata</taxon>
        <taxon>Echinostomatoidea</taxon>
        <taxon>Echinostomatidae</taxon>
        <taxon>Echinostoma</taxon>
    </lineage>
</organism>
<dbReference type="EMBL" id="UZAN01055271">
    <property type="protein sequence ID" value="VDP90783.1"/>
    <property type="molecule type" value="Genomic_DNA"/>
</dbReference>
<sequence length="537" mass="59531">MLRMEEMIMDLKSKGAGAETGEVPQPDRIDREWAQLVFTYPQVVSVWRGYLCYLMGRCGGSNLNSTQYVGGGLFAKIDTIFKRALSKLSGIISGRILSHRPLPQTAEQTIDLLADYCQWLVQAGHAERALAIWQLVIEFNCFRPPELEHITYDQCMLEMELFWNSGVARFGQPGSEHWSGWYRSRGKSSQSDFNRTKDKKSEKKSKRASACAFALEEIPLEASREELASKWSSVTDRLKSIATSCEDALMHSSTDSLAEDSAQKMDVEVVPSVLSAATTDDQWVRRGAVPSLTGCAPIGKSRMVLYRRGKAWVGLERARESVGWLPADTLAVNGGTGDIEDEDPERLVLFDDVKHCLLDLTTLDSRSLDSEVMVGDMTSRVINLQQRLLLQCLAFLGAFDPESAAAHGLPADLRIVHDLSTVGSIQRQSLAPLATQSFALSEDVQEPGSRSRFSNPSGTHLDAWSQARRCVLDTAVVQAGHMHRWNNSARQPWLVTMARLRYRVALERLVEAIRAHSLESKVRGTGVELSDAGSKAA</sequence>
<proteinExistence type="inferred from homology"/>
<dbReference type="AlphaFoldDB" id="A0A183B2S6"/>
<dbReference type="InterPro" id="IPR013633">
    <property type="entry name" value="NRDE-2"/>
</dbReference>
<keyword evidence="6" id="KW-1185">Reference proteome</keyword>
<name>A0A183B2S6_9TREM</name>
<evidence type="ECO:0000313" key="6">
    <source>
        <dbReference type="Proteomes" id="UP000272942"/>
    </source>
</evidence>
<keyword evidence="3" id="KW-0539">Nucleus</keyword>
<dbReference type="OrthoDB" id="297219at2759"/>
<evidence type="ECO:0000313" key="7">
    <source>
        <dbReference type="WBParaSite" id="ECPE_0001355001-mRNA-1"/>
    </source>
</evidence>
<evidence type="ECO:0000256" key="1">
    <source>
        <dbReference type="ARBA" id="ARBA00004123"/>
    </source>
</evidence>
<dbReference type="PANTHER" id="PTHR13471">
    <property type="entry name" value="TETRATRICOPEPTIDE-LIKE HELICAL"/>
    <property type="match status" value="1"/>
</dbReference>
<feature type="region of interest" description="Disordered" evidence="4">
    <location>
        <begin position="181"/>
        <end position="204"/>
    </location>
</feature>
<dbReference type="GO" id="GO:1902369">
    <property type="term" value="P:negative regulation of RNA catabolic process"/>
    <property type="evidence" value="ECO:0007669"/>
    <property type="project" value="TreeGrafter"/>
</dbReference>
<evidence type="ECO:0000256" key="2">
    <source>
        <dbReference type="ARBA" id="ARBA00009265"/>
    </source>
</evidence>
<reference evidence="7" key="1">
    <citation type="submission" date="2016-06" db="UniProtKB">
        <authorList>
            <consortium name="WormBaseParasite"/>
        </authorList>
    </citation>
    <scope>IDENTIFICATION</scope>
</reference>
<gene>
    <name evidence="5" type="ORF">ECPE_LOCUS13511</name>
</gene>
<dbReference type="PANTHER" id="PTHR13471:SF0">
    <property type="entry name" value="NUCLEAR EXOSOME REGULATOR NRDE2"/>
    <property type="match status" value="1"/>
</dbReference>
<evidence type="ECO:0000256" key="4">
    <source>
        <dbReference type="SAM" id="MobiDB-lite"/>
    </source>
</evidence>
<dbReference type="GO" id="GO:0071013">
    <property type="term" value="C:catalytic step 2 spliceosome"/>
    <property type="evidence" value="ECO:0007669"/>
    <property type="project" value="TreeGrafter"/>
</dbReference>
<comment type="subcellular location">
    <subcellularLocation>
        <location evidence="1">Nucleus</location>
    </subcellularLocation>
</comment>
<reference evidence="5 6" key="2">
    <citation type="submission" date="2018-11" db="EMBL/GenBank/DDBJ databases">
        <authorList>
            <consortium name="Pathogen Informatics"/>
        </authorList>
    </citation>
    <scope>NUCLEOTIDE SEQUENCE [LARGE SCALE GENOMIC DNA]</scope>
    <source>
        <strain evidence="5 6">Egypt</strain>
    </source>
</reference>
<accession>A0A183B2S6</accession>
<dbReference type="GO" id="GO:0031048">
    <property type="term" value="P:regulatory ncRNA-mediated heterochromatin formation"/>
    <property type="evidence" value="ECO:0007669"/>
    <property type="project" value="TreeGrafter"/>
</dbReference>
<evidence type="ECO:0000313" key="5">
    <source>
        <dbReference type="EMBL" id="VDP90783.1"/>
    </source>
</evidence>
<evidence type="ECO:0000256" key="3">
    <source>
        <dbReference type="ARBA" id="ARBA00023242"/>
    </source>
</evidence>
<dbReference type="Pfam" id="PF08424">
    <property type="entry name" value="NRDE-2"/>
    <property type="match status" value="1"/>
</dbReference>
<dbReference type="Proteomes" id="UP000272942">
    <property type="component" value="Unassembled WGS sequence"/>
</dbReference>
<comment type="similarity">
    <text evidence="2">Belongs to the NRDE2 family.</text>
</comment>
<dbReference type="WBParaSite" id="ECPE_0001355001-mRNA-1">
    <property type="protein sequence ID" value="ECPE_0001355001-mRNA-1"/>
    <property type="gene ID" value="ECPE_0001355001"/>
</dbReference>